<reference evidence="4 5" key="1">
    <citation type="submission" date="2022-04" db="EMBL/GenBank/DDBJ databases">
        <title>Chromosome-level reference genomes for two strains of Caenorhabditis briggsae: an improved platform for comparative genomics.</title>
        <authorList>
            <person name="Stevens L."/>
            <person name="Andersen E."/>
        </authorList>
    </citation>
    <scope>NUCLEOTIDE SEQUENCE [LARGE SCALE GENOMIC DNA]</scope>
    <source>
        <strain evidence="4">VX34</strain>
        <tissue evidence="4">Whole-organism</tissue>
    </source>
</reference>
<feature type="domain" description="CUB" evidence="3">
    <location>
        <begin position="115"/>
        <end position="185"/>
    </location>
</feature>
<dbReference type="EMBL" id="CP092621">
    <property type="protein sequence ID" value="UMM16166.1"/>
    <property type="molecule type" value="Genomic_DNA"/>
</dbReference>
<organism evidence="4 5">
    <name type="scientific">Caenorhabditis briggsae</name>
    <dbReference type="NCBI Taxonomy" id="6238"/>
    <lineage>
        <taxon>Eukaryota</taxon>
        <taxon>Metazoa</taxon>
        <taxon>Ecdysozoa</taxon>
        <taxon>Nematoda</taxon>
        <taxon>Chromadorea</taxon>
        <taxon>Rhabditida</taxon>
        <taxon>Rhabditina</taxon>
        <taxon>Rhabditomorpha</taxon>
        <taxon>Rhabditoidea</taxon>
        <taxon>Rhabditidae</taxon>
        <taxon>Peloderinae</taxon>
        <taxon>Caenorhabditis</taxon>
    </lineage>
</organism>
<gene>
    <name evidence="4" type="ORF">L5515_013293</name>
</gene>
<evidence type="ECO:0000256" key="1">
    <source>
        <dbReference type="ARBA" id="ARBA00023157"/>
    </source>
</evidence>
<evidence type="ECO:0000259" key="3">
    <source>
        <dbReference type="PROSITE" id="PS01180"/>
    </source>
</evidence>
<evidence type="ECO:0000313" key="5">
    <source>
        <dbReference type="Proteomes" id="UP000829354"/>
    </source>
</evidence>
<keyword evidence="1" id="KW-1015">Disulfide bond</keyword>
<keyword evidence="5" id="KW-1185">Reference proteome</keyword>
<comment type="caution">
    <text evidence="2">Lacks conserved residue(s) required for the propagation of feature annotation.</text>
</comment>
<dbReference type="Pfam" id="PF00431">
    <property type="entry name" value="CUB"/>
    <property type="match status" value="1"/>
</dbReference>
<dbReference type="Proteomes" id="UP000829354">
    <property type="component" value="Chromosome II"/>
</dbReference>
<dbReference type="PROSITE" id="PS01180">
    <property type="entry name" value="CUB"/>
    <property type="match status" value="1"/>
</dbReference>
<dbReference type="InterPro" id="IPR035914">
    <property type="entry name" value="Sperma_CUB_dom_sf"/>
</dbReference>
<dbReference type="Gene3D" id="2.60.120.290">
    <property type="entry name" value="Spermadhesin, CUB domain"/>
    <property type="match status" value="1"/>
</dbReference>
<evidence type="ECO:0000313" key="4">
    <source>
        <dbReference type="EMBL" id="UMM16166.1"/>
    </source>
</evidence>
<dbReference type="InterPro" id="IPR000859">
    <property type="entry name" value="CUB_dom"/>
</dbReference>
<dbReference type="SMART" id="SM00042">
    <property type="entry name" value="CUB"/>
    <property type="match status" value="1"/>
</dbReference>
<dbReference type="AlphaFoldDB" id="A0AAE9E9T7"/>
<sequence>MVQIGTIRRLARLPLPMEIVWKWLCSPMDLVQKGTGIRLTAKLLRPFYASVPLEALAMGEFQYQWLQQHFPQCPILQHVTCSRWHLGTFHLPTPLPTILPIPHAPTNWQQWDQRIRLSLLVDLENRYDFLQVYDGDSIDHPVLANVTGVYNEPQYYESTRNSMLLVFKSDLSNEWQGFRANFFSFN</sequence>
<dbReference type="CDD" id="cd00041">
    <property type="entry name" value="CUB"/>
    <property type="match status" value="1"/>
</dbReference>
<accession>A0AAE9E9T7</accession>
<dbReference type="SUPFAM" id="SSF49854">
    <property type="entry name" value="Spermadhesin, CUB domain"/>
    <property type="match status" value="1"/>
</dbReference>
<proteinExistence type="predicted"/>
<evidence type="ECO:0000256" key="2">
    <source>
        <dbReference type="PROSITE-ProRule" id="PRU00059"/>
    </source>
</evidence>
<protein>
    <recommendedName>
        <fullName evidence="3">CUB domain-containing protein</fullName>
    </recommendedName>
</protein>
<name>A0AAE9E9T7_CAEBR</name>